<keyword evidence="6" id="KW-0378">Hydrolase</keyword>
<protein>
    <recommendedName>
        <fullName evidence="6">tRNA modification GTPase MnmE</fullName>
        <ecNumber evidence="6">3.6.-.-</ecNumber>
    </recommendedName>
</protein>
<dbReference type="Gene3D" id="3.30.1360.120">
    <property type="entry name" value="Probable tRNA modification gtpase trme, domain 1"/>
    <property type="match status" value="1"/>
</dbReference>
<comment type="cofactor">
    <cofactor evidence="6">
        <name>K(+)</name>
        <dbReference type="ChEBI" id="CHEBI:29103"/>
    </cofactor>
    <text evidence="6">Binds 1 potassium ion per subunit.</text>
</comment>
<dbReference type="PANTHER" id="PTHR42714">
    <property type="entry name" value="TRNA MODIFICATION GTPASE GTPBP3"/>
    <property type="match status" value="1"/>
</dbReference>
<feature type="binding site" evidence="6">
    <location>
        <begin position="280"/>
        <end position="283"/>
    </location>
    <ligand>
        <name>GTP</name>
        <dbReference type="ChEBI" id="CHEBI:37565"/>
    </ligand>
</feature>
<keyword evidence="3 6" id="KW-0547">Nucleotide-binding</keyword>
<dbReference type="InterPro" id="IPR027368">
    <property type="entry name" value="MnmE_dom2"/>
</dbReference>
<dbReference type="InterPro" id="IPR025867">
    <property type="entry name" value="MnmE_helical"/>
</dbReference>
<comment type="caution">
    <text evidence="6">Lacks conserved residue(s) required for the propagation of feature annotation.</text>
</comment>
<dbReference type="GO" id="GO:0003924">
    <property type="term" value="F:GTPase activity"/>
    <property type="evidence" value="ECO:0007669"/>
    <property type="project" value="UniProtKB-UniRule"/>
</dbReference>
<feature type="binding site" evidence="6">
    <location>
        <position position="240"/>
    </location>
    <ligand>
        <name>Mg(2+)</name>
        <dbReference type="ChEBI" id="CHEBI:18420"/>
    </ligand>
</feature>
<feature type="binding site" evidence="6">
    <location>
        <position position="91"/>
    </location>
    <ligand>
        <name>(6S)-5-formyl-5,6,7,8-tetrahydrofolate</name>
        <dbReference type="ChEBI" id="CHEBI:57457"/>
    </ligand>
</feature>
<evidence type="ECO:0000256" key="6">
    <source>
        <dbReference type="HAMAP-Rule" id="MF_00379"/>
    </source>
</evidence>
<dbReference type="GO" id="GO:0005829">
    <property type="term" value="C:cytosol"/>
    <property type="evidence" value="ECO:0007669"/>
    <property type="project" value="TreeGrafter"/>
</dbReference>
<feature type="domain" description="G" evidence="8">
    <location>
        <begin position="228"/>
        <end position="319"/>
    </location>
</feature>
<feature type="domain" description="MnmE helical" evidence="10">
    <location>
        <begin position="133"/>
        <end position="452"/>
    </location>
</feature>
<dbReference type="NCBIfam" id="TIGR00450">
    <property type="entry name" value="mnmE_trmE_thdF"/>
    <property type="match status" value="1"/>
</dbReference>
<evidence type="ECO:0000256" key="2">
    <source>
        <dbReference type="ARBA" id="ARBA00022694"/>
    </source>
</evidence>
<dbReference type="Pfam" id="PF01926">
    <property type="entry name" value="MMR_HSR1"/>
    <property type="match status" value="1"/>
</dbReference>
<feature type="binding site" evidence="6">
    <location>
        <position position="261"/>
    </location>
    <ligand>
        <name>Mg(2+)</name>
        <dbReference type="ChEBI" id="CHEBI:18420"/>
    </ligand>
</feature>
<organism evidence="11 12">
    <name type="scientific">candidate division LCP-89 bacterium B3_LCP</name>
    <dbReference type="NCBI Taxonomy" id="2012998"/>
    <lineage>
        <taxon>Bacteria</taxon>
        <taxon>Pseudomonadati</taxon>
        <taxon>Bacteria division LCP-89</taxon>
    </lineage>
</organism>
<evidence type="ECO:0000259" key="9">
    <source>
        <dbReference type="Pfam" id="PF10396"/>
    </source>
</evidence>
<dbReference type="Gene3D" id="1.20.120.430">
    <property type="entry name" value="tRNA modification GTPase MnmE domain 2"/>
    <property type="match status" value="1"/>
</dbReference>
<evidence type="ECO:0000256" key="4">
    <source>
        <dbReference type="ARBA" id="ARBA00022958"/>
    </source>
</evidence>
<dbReference type="EC" id="3.6.-.-" evidence="6"/>
<gene>
    <name evidence="6 11" type="primary">trmE</name>
    <name evidence="6" type="synonym">mnmE</name>
    <name evidence="11" type="ORF">CEE37_00205</name>
</gene>
<dbReference type="InterPro" id="IPR004520">
    <property type="entry name" value="GTPase_MnmE"/>
</dbReference>
<dbReference type="InterPro" id="IPR005225">
    <property type="entry name" value="Small_GTP-bd"/>
</dbReference>
<dbReference type="InterPro" id="IPR018948">
    <property type="entry name" value="GTP-bd_TrmE_N"/>
</dbReference>
<reference evidence="11 12" key="1">
    <citation type="submission" date="2017-06" db="EMBL/GenBank/DDBJ databases">
        <title>Novel microbial phyla capable of carbon fixation and sulfur reduction in deep-sea sediments.</title>
        <authorList>
            <person name="Huang J."/>
            <person name="Baker B."/>
            <person name="Wang Y."/>
        </authorList>
    </citation>
    <scope>NUCLEOTIDE SEQUENCE [LARGE SCALE GENOMIC DNA]</scope>
    <source>
        <strain evidence="11">B3_LCP</strain>
    </source>
</reference>
<keyword evidence="6" id="KW-0963">Cytoplasm</keyword>
<evidence type="ECO:0000256" key="3">
    <source>
        <dbReference type="ARBA" id="ARBA00022741"/>
    </source>
</evidence>
<dbReference type="InterPro" id="IPR031168">
    <property type="entry name" value="G_TrmE"/>
</dbReference>
<keyword evidence="5 6" id="KW-0342">GTP-binding</keyword>
<feature type="domain" description="GTP-binding protein TrmE N-terminal" evidence="9">
    <location>
        <begin position="12"/>
        <end position="130"/>
    </location>
</feature>
<keyword evidence="4 6" id="KW-0630">Potassium</keyword>
<feature type="binding site" evidence="6">
    <location>
        <position position="130"/>
    </location>
    <ligand>
        <name>(6S)-5-formyl-5,6,7,8-tetrahydrofolate</name>
        <dbReference type="ChEBI" id="CHEBI:57457"/>
    </ligand>
</feature>
<evidence type="ECO:0000256" key="7">
    <source>
        <dbReference type="RuleBase" id="RU003313"/>
    </source>
</evidence>
<dbReference type="GO" id="GO:0005525">
    <property type="term" value="F:GTP binding"/>
    <property type="evidence" value="ECO:0007669"/>
    <property type="project" value="UniProtKB-UniRule"/>
</dbReference>
<evidence type="ECO:0000259" key="10">
    <source>
        <dbReference type="Pfam" id="PF12631"/>
    </source>
</evidence>
<dbReference type="PANTHER" id="PTHR42714:SF2">
    <property type="entry name" value="TRNA MODIFICATION GTPASE GTPBP3, MITOCHONDRIAL"/>
    <property type="match status" value="1"/>
</dbReference>
<dbReference type="CDD" id="cd04164">
    <property type="entry name" value="trmE"/>
    <property type="match status" value="1"/>
</dbReference>
<proteinExistence type="inferred from homology"/>
<dbReference type="Pfam" id="PF10396">
    <property type="entry name" value="TrmE_N"/>
    <property type="match status" value="1"/>
</dbReference>
<dbReference type="SUPFAM" id="SSF116878">
    <property type="entry name" value="TrmE connector domain"/>
    <property type="match status" value="1"/>
</dbReference>
<dbReference type="Proteomes" id="UP000319619">
    <property type="component" value="Unassembled WGS sequence"/>
</dbReference>
<name>A0A532V4K2_UNCL8</name>
<dbReference type="HAMAP" id="MF_00379">
    <property type="entry name" value="GTPase_MnmE"/>
    <property type="match status" value="1"/>
</dbReference>
<dbReference type="Gene3D" id="3.40.50.300">
    <property type="entry name" value="P-loop containing nucleotide triphosphate hydrolases"/>
    <property type="match status" value="1"/>
</dbReference>
<sequence>MEDVNINSLEDTIVALSTPRGRGAIAVVRLSGERSLEIASEIVENSEKLLEQQTHRIARARLLFENGQLLDDALYSLFLKPNSYTGENVVEFSIHCSPFIIANVIDRCCREGARPAEPGEFTQRAFLNGRIDLAQAEAVADLIASEGEAAHRAAISQKEGNLSRRIESIHDNLLETVALLETEIDFSDEDIPIVDKGELLGRMAIIREILVELRDTYQRGRMLREGVRVVIAGAANVGKSTLFNALLKEDRAIVHEQPGTTRDSVSARIEWGGVGIRLVDTAGLGDHLKGPDKAAVTKARAEVKQADLVLWVIDLSESDHELPPADIIDRMLLVGNKSDISVKCEIPSEFKHLMVSALKGTGLTKITDNVLNMLSLDSNSIEIGSDTLTRERHYRAVAEAVESVENAQSALQKERGTELIIADLWESAKHLSSIMGKMTADDVLNRIFGEFCIGK</sequence>
<evidence type="ECO:0000313" key="12">
    <source>
        <dbReference type="Proteomes" id="UP000319619"/>
    </source>
</evidence>
<dbReference type="EMBL" id="NJBN01000001">
    <property type="protein sequence ID" value="TKJ42133.1"/>
    <property type="molecule type" value="Genomic_DNA"/>
</dbReference>
<evidence type="ECO:0000256" key="1">
    <source>
        <dbReference type="ARBA" id="ARBA00011043"/>
    </source>
</evidence>
<keyword evidence="2 6" id="KW-0819">tRNA processing</keyword>
<feature type="binding site" evidence="6">
    <location>
        <position position="455"/>
    </location>
    <ligand>
        <name>(6S)-5-formyl-5,6,7,8-tetrahydrofolate</name>
        <dbReference type="ChEBI" id="CHEBI:57457"/>
    </ligand>
</feature>
<dbReference type="GO" id="GO:0046872">
    <property type="term" value="F:metal ion binding"/>
    <property type="evidence" value="ECO:0007669"/>
    <property type="project" value="UniProtKB-KW"/>
</dbReference>
<dbReference type="Pfam" id="PF12631">
    <property type="entry name" value="MnmE_helical"/>
    <property type="match status" value="1"/>
</dbReference>
<dbReference type="GO" id="GO:0002098">
    <property type="term" value="P:tRNA wobble uridine modification"/>
    <property type="evidence" value="ECO:0007669"/>
    <property type="project" value="TreeGrafter"/>
</dbReference>
<comment type="subunit">
    <text evidence="6">Homodimer. Heterotetramer of two MnmE and two MnmG subunits.</text>
</comment>
<evidence type="ECO:0000256" key="5">
    <source>
        <dbReference type="ARBA" id="ARBA00023134"/>
    </source>
</evidence>
<dbReference type="InterPro" id="IPR006073">
    <property type="entry name" value="GTP-bd"/>
</dbReference>
<feature type="binding site" evidence="6">
    <location>
        <begin position="236"/>
        <end position="241"/>
    </location>
    <ligand>
        <name>GTP</name>
        <dbReference type="ChEBI" id="CHEBI:37565"/>
    </ligand>
</feature>
<dbReference type="CDD" id="cd14858">
    <property type="entry name" value="TrmE_N"/>
    <property type="match status" value="1"/>
</dbReference>
<dbReference type="SUPFAM" id="SSF52540">
    <property type="entry name" value="P-loop containing nucleoside triphosphate hydrolases"/>
    <property type="match status" value="1"/>
</dbReference>
<keyword evidence="6" id="KW-0479">Metal-binding</keyword>
<comment type="function">
    <text evidence="6">Exhibits a very high intrinsic GTPase hydrolysis rate. Involved in the addition of a carboxymethylaminomethyl (cmnm) group at the wobble position (U34) of certain tRNAs, forming tRNA-cmnm(5)s(2)U34.</text>
</comment>
<comment type="caution">
    <text evidence="11">The sequence shown here is derived from an EMBL/GenBank/DDBJ whole genome shotgun (WGS) entry which is preliminary data.</text>
</comment>
<comment type="subcellular location">
    <subcellularLocation>
        <location evidence="6">Cytoplasm</location>
    </subcellularLocation>
</comment>
<accession>A0A532V4K2</accession>
<dbReference type="GO" id="GO:0030488">
    <property type="term" value="P:tRNA methylation"/>
    <property type="evidence" value="ECO:0007669"/>
    <property type="project" value="TreeGrafter"/>
</dbReference>
<dbReference type="NCBIfam" id="TIGR00231">
    <property type="entry name" value="small_GTP"/>
    <property type="match status" value="1"/>
</dbReference>
<dbReference type="InterPro" id="IPR027266">
    <property type="entry name" value="TrmE/GcvT-like"/>
</dbReference>
<dbReference type="AlphaFoldDB" id="A0A532V4K2"/>
<comment type="similarity">
    <text evidence="1 6 7">Belongs to the TRAFAC class TrmE-Era-EngA-EngB-Septin-like GTPase superfamily. TrmE GTPase family.</text>
</comment>
<keyword evidence="6" id="KW-0460">Magnesium</keyword>
<evidence type="ECO:0000313" key="11">
    <source>
        <dbReference type="EMBL" id="TKJ42133.1"/>
    </source>
</evidence>
<evidence type="ECO:0000259" key="8">
    <source>
        <dbReference type="Pfam" id="PF01926"/>
    </source>
</evidence>
<feature type="binding site" evidence="6">
    <location>
        <position position="29"/>
    </location>
    <ligand>
        <name>(6S)-5-formyl-5,6,7,8-tetrahydrofolate</name>
        <dbReference type="ChEBI" id="CHEBI:57457"/>
    </ligand>
</feature>
<dbReference type="InterPro" id="IPR027417">
    <property type="entry name" value="P-loop_NTPase"/>
</dbReference>